<keyword evidence="3 10" id="KW-0004">4Fe-4S</keyword>
<dbReference type="EMBL" id="LT629787">
    <property type="protein sequence ID" value="SDU13279.1"/>
    <property type="molecule type" value="Genomic_DNA"/>
</dbReference>
<dbReference type="Pfam" id="PF02445">
    <property type="entry name" value="NadA"/>
    <property type="match status" value="1"/>
</dbReference>
<dbReference type="InterPro" id="IPR023513">
    <property type="entry name" value="Quinolinate_synth_A_type1"/>
</dbReference>
<feature type="binding site" evidence="10">
    <location>
        <position position="69"/>
    </location>
    <ligand>
        <name>iminosuccinate</name>
        <dbReference type="ChEBI" id="CHEBI:77875"/>
    </ligand>
</feature>
<dbReference type="NCBIfam" id="NF006878">
    <property type="entry name" value="PRK09375.1-2"/>
    <property type="match status" value="1"/>
</dbReference>
<dbReference type="GO" id="GO:0008987">
    <property type="term" value="F:quinolinate synthetase A activity"/>
    <property type="evidence" value="ECO:0007669"/>
    <property type="project" value="UniProtKB-UniRule"/>
</dbReference>
<dbReference type="GO" id="GO:0034628">
    <property type="term" value="P:'de novo' NAD+ biosynthetic process from L-aspartate"/>
    <property type="evidence" value="ECO:0007669"/>
    <property type="project" value="TreeGrafter"/>
</dbReference>
<evidence type="ECO:0000256" key="8">
    <source>
        <dbReference type="ARBA" id="ARBA00023004"/>
    </source>
</evidence>
<organism evidence="11 12">
    <name type="scientific">Halopseudomonas salegens</name>
    <dbReference type="NCBI Taxonomy" id="1434072"/>
    <lineage>
        <taxon>Bacteria</taxon>
        <taxon>Pseudomonadati</taxon>
        <taxon>Pseudomonadota</taxon>
        <taxon>Gammaproteobacteria</taxon>
        <taxon>Pseudomonadales</taxon>
        <taxon>Pseudomonadaceae</taxon>
        <taxon>Halopseudomonas</taxon>
    </lineage>
</organism>
<reference evidence="12" key="1">
    <citation type="submission" date="2016-10" db="EMBL/GenBank/DDBJ databases">
        <authorList>
            <person name="Varghese N."/>
            <person name="Submissions S."/>
        </authorList>
    </citation>
    <scope>NUCLEOTIDE SEQUENCE [LARGE SCALE GENOMIC DNA]</scope>
    <source>
        <strain evidence="12">CECT 8338</strain>
    </source>
</reference>
<dbReference type="PANTHER" id="PTHR30573:SF0">
    <property type="entry name" value="QUINOLINATE SYNTHASE, CHLOROPLASTIC"/>
    <property type="match status" value="1"/>
</dbReference>
<feature type="binding site" evidence="10">
    <location>
        <position position="201"/>
    </location>
    <ligand>
        <name>[4Fe-4S] cluster</name>
        <dbReference type="ChEBI" id="CHEBI:49883"/>
    </ligand>
</feature>
<keyword evidence="8 10" id="KW-0408">Iron</keyword>
<gene>
    <name evidence="10" type="primary">nadA</name>
    <name evidence="11" type="ORF">SAMN05216210_1957</name>
</gene>
<dbReference type="FunFam" id="3.40.50.10800:FF:000003">
    <property type="entry name" value="Quinolinate synthase A"/>
    <property type="match status" value="1"/>
</dbReference>
<keyword evidence="6 10" id="KW-0808">Transferase</keyword>
<evidence type="ECO:0000256" key="9">
    <source>
        <dbReference type="ARBA" id="ARBA00023014"/>
    </source>
</evidence>
<protein>
    <recommendedName>
        <fullName evidence="2 10">Quinolinate synthase</fullName>
        <ecNumber evidence="2 10">2.5.1.72</ecNumber>
    </recommendedName>
</protein>
<evidence type="ECO:0000256" key="3">
    <source>
        <dbReference type="ARBA" id="ARBA00022485"/>
    </source>
</evidence>
<dbReference type="Gene3D" id="3.40.50.10800">
    <property type="entry name" value="NadA-like"/>
    <property type="match status" value="3"/>
</dbReference>
<dbReference type="AlphaFoldDB" id="A0A1H2G0Z9"/>
<dbReference type="GO" id="GO:0051539">
    <property type="term" value="F:4 iron, 4 sulfur cluster binding"/>
    <property type="evidence" value="ECO:0007669"/>
    <property type="project" value="UniProtKB-KW"/>
</dbReference>
<feature type="binding site" evidence="10">
    <location>
        <begin position="227"/>
        <end position="229"/>
    </location>
    <ligand>
        <name>iminosuccinate</name>
        <dbReference type="ChEBI" id="CHEBI:77875"/>
    </ligand>
</feature>
<evidence type="ECO:0000256" key="2">
    <source>
        <dbReference type="ARBA" id="ARBA00012669"/>
    </source>
</evidence>
<keyword evidence="5 10" id="KW-0662">Pyridine nucleotide biosynthesis</keyword>
<dbReference type="PANTHER" id="PTHR30573">
    <property type="entry name" value="QUINOLINATE SYNTHETASE A"/>
    <property type="match status" value="1"/>
</dbReference>
<dbReference type="OrthoDB" id="9801204at2"/>
<dbReference type="NCBIfam" id="NF006877">
    <property type="entry name" value="PRK09375.1-1"/>
    <property type="match status" value="1"/>
</dbReference>
<comment type="function">
    <text evidence="10">Catalyzes the condensation of iminoaspartate with dihydroxyacetone phosphate to form quinolinate.</text>
</comment>
<comment type="cofactor">
    <cofactor evidence="10">
        <name>[4Fe-4S] cluster</name>
        <dbReference type="ChEBI" id="CHEBI:49883"/>
    </cofactor>
    <text evidence="10">Binds 1 [4Fe-4S] cluster per subunit.</text>
</comment>
<evidence type="ECO:0000256" key="10">
    <source>
        <dbReference type="HAMAP-Rule" id="MF_00567"/>
    </source>
</evidence>
<evidence type="ECO:0000256" key="7">
    <source>
        <dbReference type="ARBA" id="ARBA00022723"/>
    </source>
</evidence>
<evidence type="ECO:0000256" key="5">
    <source>
        <dbReference type="ARBA" id="ARBA00022642"/>
    </source>
</evidence>
<feature type="binding site" evidence="10">
    <location>
        <begin position="140"/>
        <end position="142"/>
    </location>
    <ligand>
        <name>iminosuccinate</name>
        <dbReference type="ChEBI" id="CHEBI:77875"/>
    </ligand>
</feature>
<keyword evidence="7 10" id="KW-0479">Metal-binding</keyword>
<proteinExistence type="inferred from homology"/>
<sequence length="352" mass="38310">MSQIPERVLVQAHLAAREPVPLSAEETEDYKRRIAAALKARNAVLVAHYYTDPVVQALAEETGGCVSDSLEMARFGRDHPATTLVVAGVRFMGETSKILSPEKRVLMPTLEATCSLDIGCPIDEFSSFCDQHPERTVVVYANTSAAVKARADWVVTSSCALQIVEHLMDRGEKILWAPDQHLGNYIQTQTGADMLMWQGSCIVHEEFKAQSLIDLKAVYPEAAVLVHPESPAAVIELADVVGSTSQLIKATETLPNPTFIVATDRGIFYKMQQAAPDRQLIEAPTAGNGATCRSCAHCPWMAMNTLPRVLSSLEQGTDEIEVDSGLIPQAVRPLERMLDFTRQANLGAVGNA</sequence>
<feature type="binding site" evidence="10">
    <location>
        <position position="48"/>
    </location>
    <ligand>
        <name>iminosuccinate</name>
        <dbReference type="ChEBI" id="CHEBI:77875"/>
    </ligand>
</feature>
<feature type="binding site" evidence="10">
    <location>
        <position position="244"/>
    </location>
    <ligand>
        <name>iminosuccinate</name>
        <dbReference type="ChEBI" id="CHEBI:77875"/>
    </ligand>
</feature>
<comment type="pathway">
    <text evidence="1 10">Cofactor biosynthesis; NAD(+) biosynthesis; quinolinate from iminoaspartate: step 1/1.</text>
</comment>
<dbReference type="EC" id="2.5.1.72" evidence="2 10"/>
<dbReference type="GO" id="GO:0005829">
    <property type="term" value="C:cytosol"/>
    <property type="evidence" value="ECO:0007669"/>
    <property type="project" value="TreeGrafter"/>
</dbReference>
<feature type="binding site" evidence="10">
    <location>
        <position position="157"/>
    </location>
    <ligand>
        <name>iminosuccinate</name>
        <dbReference type="ChEBI" id="CHEBI:77875"/>
    </ligand>
</feature>
<dbReference type="SUPFAM" id="SSF142754">
    <property type="entry name" value="NadA-like"/>
    <property type="match status" value="1"/>
</dbReference>
<evidence type="ECO:0000256" key="1">
    <source>
        <dbReference type="ARBA" id="ARBA00005065"/>
    </source>
</evidence>
<dbReference type="STRING" id="1434072.SAMN05216210_1957"/>
<evidence type="ECO:0000256" key="4">
    <source>
        <dbReference type="ARBA" id="ARBA00022490"/>
    </source>
</evidence>
<evidence type="ECO:0000256" key="6">
    <source>
        <dbReference type="ARBA" id="ARBA00022679"/>
    </source>
</evidence>
<accession>A0A1H2G0Z9</accession>
<comment type="catalytic activity">
    <reaction evidence="10">
        <text>iminosuccinate + dihydroxyacetone phosphate = quinolinate + phosphate + 2 H2O + H(+)</text>
        <dbReference type="Rhea" id="RHEA:25888"/>
        <dbReference type="ChEBI" id="CHEBI:15377"/>
        <dbReference type="ChEBI" id="CHEBI:15378"/>
        <dbReference type="ChEBI" id="CHEBI:29959"/>
        <dbReference type="ChEBI" id="CHEBI:43474"/>
        <dbReference type="ChEBI" id="CHEBI:57642"/>
        <dbReference type="ChEBI" id="CHEBI:77875"/>
        <dbReference type="EC" id="2.5.1.72"/>
    </reaction>
</comment>
<dbReference type="HAMAP" id="MF_00567">
    <property type="entry name" value="NadA_type1"/>
    <property type="match status" value="1"/>
</dbReference>
<dbReference type="NCBIfam" id="TIGR00550">
    <property type="entry name" value="nadA"/>
    <property type="match status" value="1"/>
</dbReference>
<feature type="binding site" evidence="10">
    <location>
        <position position="114"/>
    </location>
    <ligand>
        <name>[4Fe-4S] cluster</name>
        <dbReference type="ChEBI" id="CHEBI:49883"/>
    </ligand>
</feature>
<dbReference type="RefSeq" id="WP_092386420.1">
    <property type="nucleotide sequence ID" value="NZ_LT629787.1"/>
</dbReference>
<comment type="similarity">
    <text evidence="10">Belongs to the quinolinate synthase family. Type 1 subfamily.</text>
</comment>
<keyword evidence="4 10" id="KW-0963">Cytoplasm</keyword>
<dbReference type="InterPro" id="IPR036094">
    <property type="entry name" value="NadA_sf"/>
</dbReference>
<comment type="subcellular location">
    <subcellularLocation>
        <location evidence="10">Cytoplasm</location>
    </subcellularLocation>
</comment>
<keyword evidence="12" id="KW-1185">Reference proteome</keyword>
<keyword evidence="9 10" id="KW-0411">Iron-sulfur</keyword>
<dbReference type="UniPathway" id="UPA00253">
    <property type="reaction ID" value="UER00327"/>
</dbReference>
<dbReference type="GO" id="GO:0046872">
    <property type="term" value="F:metal ion binding"/>
    <property type="evidence" value="ECO:0007669"/>
    <property type="project" value="UniProtKB-KW"/>
</dbReference>
<dbReference type="Proteomes" id="UP000243924">
    <property type="component" value="Chromosome I"/>
</dbReference>
<evidence type="ECO:0000313" key="11">
    <source>
        <dbReference type="EMBL" id="SDU13279.1"/>
    </source>
</evidence>
<evidence type="ECO:0000313" key="12">
    <source>
        <dbReference type="Proteomes" id="UP000243924"/>
    </source>
</evidence>
<name>A0A1H2G0Z9_9GAMM</name>
<feature type="binding site" evidence="10">
    <location>
        <position position="298"/>
    </location>
    <ligand>
        <name>[4Fe-4S] cluster</name>
        <dbReference type="ChEBI" id="CHEBI:49883"/>
    </ligand>
</feature>
<dbReference type="InterPro" id="IPR003473">
    <property type="entry name" value="NadA"/>
</dbReference>